<dbReference type="EMBL" id="CAJVQA010026707">
    <property type="protein sequence ID" value="CAG8789832.1"/>
    <property type="molecule type" value="Genomic_DNA"/>
</dbReference>
<gene>
    <name evidence="1" type="ORF">CPELLU_LOCUS16936</name>
</gene>
<accession>A0A9N9JQY7</accession>
<keyword evidence="2" id="KW-1185">Reference proteome</keyword>
<organism evidence="1 2">
    <name type="scientific">Cetraspora pellucida</name>
    <dbReference type="NCBI Taxonomy" id="1433469"/>
    <lineage>
        <taxon>Eukaryota</taxon>
        <taxon>Fungi</taxon>
        <taxon>Fungi incertae sedis</taxon>
        <taxon>Mucoromycota</taxon>
        <taxon>Glomeromycotina</taxon>
        <taxon>Glomeromycetes</taxon>
        <taxon>Diversisporales</taxon>
        <taxon>Gigasporaceae</taxon>
        <taxon>Cetraspora</taxon>
    </lineage>
</organism>
<dbReference type="AlphaFoldDB" id="A0A9N9JQY7"/>
<sequence>MLYGFRLSTTKGPLFLWDTCGVFIGISAARAGITGVGITGTNITGTGLLRQLLLIEFHLIEDGRHNFKGLVGIGSFISWHGYYFPIVTGSLSSIRLLMDGKC</sequence>
<evidence type="ECO:0000313" key="2">
    <source>
        <dbReference type="Proteomes" id="UP000789759"/>
    </source>
</evidence>
<proteinExistence type="predicted"/>
<feature type="non-terminal residue" evidence="1">
    <location>
        <position position="102"/>
    </location>
</feature>
<protein>
    <submittedName>
        <fullName evidence="1">2414_t:CDS:1</fullName>
    </submittedName>
</protein>
<dbReference type="Proteomes" id="UP000789759">
    <property type="component" value="Unassembled WGS sequence"/>
</dbReference>
<evidence type="ECO:0000313" key="1">
    <source>
        <dbReference type="EMBL" id="CAG8789832.1"/>
    </source>
</evidence>
<comment type="caution">
    <text evidence="1">The sequence shown here is derived from an EMBL/GenBank/DDBJ whole genome shotgun (WGS) entry which is preliminary data.</text>
</comment>
<reference evidence="1" key="1">
    <citation type="submission" date="2021-06" db="EMBL/GenBank/DDBJ databases">
        <authorList>
            <person name="Kallberg Y."/>
            <person name="Tangrot J."/>
            <person name="Rosling A."/>
        </authorList>
    </citation>
    <scope>NUCLEOTIDE SEQUENCE</scope>
    <source>
        <strain evidence="1">FL966</strain>
    </source>
</reference>
<name>A0A9N9JQY7_9GLOM</name>